<dbReference type="AlphaFoldDB" id="A0A397UF11"/>
<gene>
    <name evidence="1" type="ORF">C2G38_2213807</name>
</gene>
<name>A0A397UF11_9GLOM</name>
<dbReference type="Proteomes" id="UP000266673">
    <property type="component" value="Unassembled WGS sequence"/>
</dbReference>
<organism evidence="1 2">
    <name type="scientific">Gigaspora rosea</name>
    <dbReference type="NCBI Taxonomy" id="44941"/>
    <lineage>
        <taxon>Eukaryota</taxon>
        <taxon>Fungi</taxon>
        <taxon>Fungi incertae sedis</taxon>
        <taxon>Mucoromycota</taxon>
        <taxon>Glomeromycotina</taxon>
        <taxon>Glomeromycetes</taxon>
        <taxon>Diversisporales</taxon>
        <taxon>Gigasporaceae</taxon>
        <taxon>Gigaspora</taxon>
    </lineage>
</organism>
<sequence>MWYMALAITHFGMGKQYRSFGGGTLKFPLFGKNFAKSHMGGWETNVERAPTIAPTIVPTMAPTIALTTIVSNDSSNNSSNDDFIEELLIITKKNI</sequence>
<evidence type="ECO:0000313" key="1">
    <source>
        <dbReference type="EMBL" id="RIB07657.1"/>
    </source>
</evidence>
<comment type="caution">
    <text evidence="1">The sequence shown here is derived from an EMBL/GenBank/DDBJ whole genome shotgun (WGS) entry which is preliminary data.</text>
</comment>
<reference evidence="1 2" key="1">
    <citation type="submission" date="2018-06" db="EMBL/GenBank/DDBJ databases">
        <title>Comparative genomics reveals the genomic features of Rhizophagus irregularis, R. cerebriforme, R. diaphanum and Gigaspora rosea, and their symbiotic lifestyle signature.</title>
        <authorList>
            <person name="Morin E."/>
            <person name="San Clemente H."/>
            <person name="Chen E.C.H."/>
            <person name="De La Providencia I."/>
            <person name="Hainaut M."/>
            <person name="Kuo A."/>
            <person name="Kohler A."/>
            <person name="Murat C."/>
            <person name="Tang N."/>
            <person name="Roy S."/>
            <person name="Loubradou J."/>
            <person name="Henrissat B."/>
            <person name="Grigoriev I.V."/>
            <person name="Corradi N."/>
            <person name="Roux C."/>
            <person name="Martin F.M."/>
        </authorList>
    </citation>
    <scope>NUCLEOTIDE SEQUENCE [LARGE SCALE GENOMIC DNA]</scope>
    <source>
        <strain evidence="1 2">DAOM 194757</strain>
    </source>
</reference>
<protein>
    <submittedName>
        <fullName evidence="1">Uncharacterized protein</fullName>
    </submittedName>
</protein>
<keyword evidence="2" id="KW-1185">Reference proteome</keyword>
<accession>A0A397UF11</accession>
<proteinExistence type="predicted"/>
<evidence type="ECO:0000313" key="2">
    <source>
        <dbReference type="Proteomes" id="UP000266673"/>
    </source>
</evidence>
<dbReference type="EMBL" id="QKWP01001622">
    <property type="protein sequence ID" value="RIB07657.1"/>
    <property type="molecule type" value="Genomic_DNA"/>
</dbReference>